<protein>
    <submittedName>
        <fullName evidence="4">Adaptin_N domain-containing protein</fullName>
    </submittedName>
</protein>
<gene>
    <name evidence="2" type="ORF">BPAG_LOCUS10844</name>
</gene>
<proteinExistence type="predicted"/>
<dbReference type="WBParaSite" id="BPAG_0001088201-mRNA-1">
    <property type="protein sequence ID" value="BPAG_0001088201-mRNA-1"/>
    <property type="gene ID" value="BPAG_0001088201"/>
</dbReference>
<dbReference type="Pfam" id="PF22928">
    <property type="entry name" value="INTS1_R4"/>
    <property type="match status" value="1"/>
</dbReference>
<evidence type="ECO:0000313" key="2">
    <source>
        <dbReference type="EMBL" id="VDN92030.1"/>
    </source>
</evidence>
<evidence type="ECO:0000313" key="4">
    <source>
        <dbReference type="WBParaSite" id="BPAG_0001088201-mRNA-1"/>
    </source>
</evidence>
<evidence type="ECO:0000313" key="3">
    <source>
        <dbReference type="Proteomes" id="UP000278627"/>
    </source>
</evidence>
<keyword evidence="3" id="KW-1185">Reference proteome</keyword>
<name>A0A0N4TQK5_BRUPA</name>
<dbReference type="AlphaFoldDB" id="A0A0N4TQK5"/>
<evidence type="ECO:0000259" key="1">
    <source>
        <dbReference type="Pfam" id="PF22928"/>
    </source>
</evidence>
<feature type="domain" description="Integrator complex subunit 1 R4" evidence="1">
    <location>
        <begin position="6"/>
        <end position="72"/>
    </location>
</feature>
<accession>A0A0N4TQK5</accession>
<reference evidence="2 3" key="2">
    <citation type="submission" date="2018-11" db="EMBL/GenBank/DDBJ databases">
        <authorList>
            <consortium name="Pathogen Informatics"/>
        </authorList>
    </citation>
    <scope>NUCLEOTIDE SEQUENCE [LARGE SCALE GENOMIC DNA]</scope>
</reference>
<organism evidence="4">
    <name type="scientific">Brugia pahangi</name>
    <name type="common">Filarial nematode worm</name>
    <dbReference type="NCBI Taxonomy" id="6280"/>
    <lineage>
        <taxon>Eukaryota</taxon>
        <taxon>Metazoa</taxon>
        <taxon>Ecdysozoa</taxon>
        <taxon>Nematoda</taxon>
        <taxon>Chromadorea</taxon>
        <taxon>Rhabditida</taxon>
        <taxon>Spirurina</taxon>
        <taxon>Spiruromorpha</taxon>
        <taxon>Filarioidea</taxon>
        <taxon>Onchocercidae</taxon>
        <taxon>Brugia</taxon>
    </lineage>
</organism>
<dbReference type="Proteomes" id="UP000278627">
    <property type="component" value="Unassembled WGS sequence"/>
</dbReference>
<reference evidence="4" key="1">
    <citation type="submission" date="2017-02" db="UniProtKB">
        <authorList>
            <consortium name="WormBaseParasite"/>
        </authorList>
    </citation>
    <scope>IDENTIFICATION</scope>
</reference>
<sequence length="185" mass="20454">MSASLLSRLETAETSCDRTMLLDELRATTVESPDRIAPFMHFIQSAFTDLSRPIRILAYQCALNYISSNPSVQFFVFILKSVIAGRENYFINFTCSLLMSVHFMSAYSVALLHRSADISLHALSFLSEFITASRCISGNLLSAAAIAANRWPSPESVTDLSRAVTACANFRCADMEENSNSQAMK</sequence>
<dbReference type="EMBL" id="UZAD01013202">
    <property type="protein sequence ID" value="VDN92030.1"/>
    <property type="molecule type" value="Genomic_DNA"/>
</dbReference>
<dbReference type="InterPro" id="IPR053965">
    <property type="entry name" value="INTS1_R4"/>
</dbReference>